<comment type="caution">
    <text evidence="2">The sequence shown here is derived from an EMBL/GenBank/DDBJ whole genome shotgun (WGS) entry which is preliminary data.</text>
</comment>
<dbReference type="Pfam" id="PF02082">
    <property type="entry name" value="Rrf2"/>
    <property type="match status" value="1"/>
</dbReference>
<dbReference type="AlphaFoldDB" id="A0A6I1EPI3"/>
<proteinExistence type="predicted"/>
<keyword evidence="1" id="KW-0238">DNA-binding</keyword>
<dbReference type="RefSeq" id="WP_152157701.1">
    <property type="nucleotide sequence ID" value="NZ_WEHX01000008.1"/>
</dbReference>
<evidence type="ECO:0000256" key="1">
    <source>
        <dbReference type="ARBA" id="ARBA00023125"/>
    </source>
</evidence>
<evidence type="ECO:0000313" key="3">
    <source>
        <dbReference type="Proteomes" id="UP000430564"/>
    </source>
</evidence>
<name>A0A6I1EPI3_9BURK</name>
<dbReference type="PANTHER" id="PTHR33221">
    <property type="entry name" value="WINGED HELIX-TURN-HELIX TRANSCRIPTIONAL REGULATOR, RRF2 FAMILY"/>
    <property type="match status" value="1"/>
</dbReference>
<dbReference type="InterPro" id="IPR000944">
    <property type="entry name" value="Tscrpt_reg_Rrf2"/>
</dbReference>
<dbReference type="NCBIfam" id="TIGR00738">
    <property type="entry name" value="rrf2_super"/>
    <property type="match status" value="1"/>
</dbReference>
<dbReference type="GO" id="GO:0005829">
    <property type="term" value="C:cytosol"/>
    <property type="evidence" value="ECO:0007669"/>
    <property type="project" value="TreeGrafter"/>
</dbReference>
<sequence length="156" mass="17436">MHLKLYTDLGLRVLMVVARLRPEERMTLPELAARLNCSQNHVTKVANYMVRLGWLTTVRGRNGGMQLAMPADQYRIGDVVRTLEGSEPLIDCSDPPCPFCGRCALSGLLDEAREAFYRTLNQETLASILSAPRTISMPSFIRSPKKPVRETEESAS</sequence>
<organism evidence="2 3">
    <name type="scientific">Sutterella seckii</name>
    <dbReference type="NCBI Taxonomy" id="1944635"/>
    <lineage>
        <taxon>Bacteria</taxon>
        <taxon>Pseudomonadati</taxon>
        <taxon>Pseudomonadota</taxon>
        <taxon>Betaproteobacteria</taxon>
        <taxon>Burkholderiales</taxon>
        <taxon>Sutterellaceae</taxon>
        <taxon>Sutterella</taxon>
    </lineage>
</organism>
<gene>
    <name evidence="2" type="ORF">GBM95_02865</name>
</gene>
<dbReference type="Gene3D" id="1.10.10.10">
    <property type="entry name" value="Winged helix-like DNA-binding domain superfamily/Winged helix DNA-binding domain"/>
    <property type="match status" value="1"/>
</dbReference>
<dbReference type="EMBL" id="WEHX01000008">
    <property type="protein sequence ID" value="KAB7662437.1"/>
    <property type="molecule type" value="Genomic_DNA"/>
</dbReference>
<dbReference type="GO" id="GO:0003700">
    <property type="term" value="F:DNA-binding transcription factor activity"/>
    <property type="evidence" value="ECO:0007669"/>
    <property type="project" value="TreeGrafter"/>
</dbReference>
<protein>
    <submittedName>
        <fullName evidence="2">Rrf2 family transcriptional regulator</fullName>
    </submittedName>
</protein>
<dbReference type="PANTHER" id="PTHR33221:SF4">
    <property type="entry name" value="HTH-TYPE TRANSCRIPTIONAL REPRESSOR NSRR"/>
    <property type="match status" value="1"/>
</dbReference>
<evidence type="ECO:0000313" key="2">
    <source>
        <dbReference type="EMBL" id="KAB7662437.1"/>
    </source>
</evidence>
<dbReference type="GO" id="GO:0003677">
    <property type="term" value="F:DNA binding"/>
    <property type="evidence" value="ECO:0007669"/>
    <property type="project" value="UniProtKB-KW"/>
</dbReference>
<dbReference type="OrthoDB" id="9795923at2"/>
<dbReference type="InterPro" id="IPR036388">
    <property type="entry name" value="WH-like_DNA-bd_sf"/>
</dbReference>
<reference evidence="2 3" key="1">
    <citation type="submission" date="2019-10" db="EMBL/GenBank/DDBJ databases">
        <title>Genome diversity of Sutterella seckii.</title>
        <authorList>
            <person name="Chaplin A.V."/>
            <person name="Sokolova S.R."/>
            <person name="Mosin K.A."/>
            <person name="Ivanova E.L."/>
            <person name="Kochetkova T.O."/>
            <person name="Goltsov A.Y."/>
            <person name="Trofimov D.Y."/>
            <person name="Efimov B.A."/>
        </authorList>
    </citation>
    <scope>NUCLEOTIDE SEQUENCE [LARGE SCALE GENOMIC DNA]</scope>
    <source>
        <strain evidence="2 3">ASD393</strain>
    </source>
</reference>
<accession>A0A6I1EPI3</accession>
<dbReference type="Proteomes" id="UP000430564">
    <property type="component" value="Unassembled WGS sequence"/>
</dbReference>
<dbReference type="PROSITE" id="PS51197">
    <property type="entry name" value="HTH_RRF2_2"/>
    <property type="match status" value="1"/>
</dbReference>
<dbReference type="InterPro" id="IPR036390">
    <property type="entry name" value="WH_DNA-bd_sf"/>
</dbReference>
<dbReference type="SUPFAM" id="SSF46785">
    <property type="entry name" value="Winged helix' DNA-binding domain"/>
    <property type="match status" value="1"/>
</dbReference>